<keyword evidence="3" id="KW-1185">Reference proteome</keyword>
<feature type="transmembrane region" description="Helical" evidence="1">
    <location>
        <begin position="103"/>
        <end position="124"/>
    </location>
</feature>
<keyword evidence="1" id="KW-0812">Transmembrane</keyword>
<evidence type="ECO:0000256" key="1">
    <source>
        <dbReference type="SAM" id="Phobius"/>
    </source>
</evidence>
<keyword evidence="1" id="KW-1133">Transmembrane helix</keyword>
<gene>
    <name evidence="2" type="ORF">PMAYCL1PPCAC_27048</name>
</gene>
<comment type="caution">
    <text evidence="2">The sequence shown here is derived from an EMBL/GenBank/DDBJ whole genome shotgun (WGS) entry which is preliminary data.</text>
</comment>
<evidence type="ECO:0008006" key="4">
    <source>
        <dbReference type="Google" id="ProtNLM"/>
    </source>
</evidence>
<protein>
    <recommendedName>
        <fullName evidence="4">Erg-28</fullName>
    </recommendedName>
</protein>
<reference evidence="3" key="1">
    <citation type="submission" date="2022-10" db="EMBL/GenBank/DDBJ databases">
        <title>Genome assembly of Pristionchus species.</title>
        <authorList>
            <person name="Yoshida K."/>
            <person name="Sommer R.J."/>
        </authorList>
    </citation>
    <scope>NUCLEOTIDE SEQUENCE [LARGE SCALE GENOMIC DNA]</scope>
    <source>
        <strain evidence="3">RS5460</strain>
    </source>
</reference>
<organism evidence="2 3">
    <name type="scientific">Pristionchus mayeri</name>
    <dbReference type="NCBI Taxonomy" id="1317129"/>
    <lineage>
        <taxon>Eukaryota</taxon>
        <taxon>Metazoa</taxon>
        <taxon>Ecdysozoa</taxon>
        <taxon>Nematoda</taxon>
        <taxon>Chromadorea</taxon>
        <taxon>Rhabditida</taxon>
        <taxon>Rhabditina</taxon>
        <taxon>Diplogasteromorpha</taxon>
        <taxon>Diplogasteroidea</taxon>
        <taxon>Neodiplogasteridae</taxon>
        <taxon>Pristionchus</taxon>
    </lineage>
</organism>
<sequence>MSSVEKYLKGWTAFNILQLLGPIALGYCKPGSLAEQIFPGGAAIHMRTHAQSAALMLIVKVALLSFFSSRPLHIVHLLFSLVSALSLSIELFLYKIMPLNTANLFNLGLSAINLVLFTVCWRTLTEPEEPPRKGPRRLFAKHYMEGNMFGVEDIELEKRRRKDKNL</sequence>
<evidence type="ECO:0000313" key="3">
    <source>
        <dbReference type="Proteomes" id="UP001328107"/>
    </source>
</evidence>
<name>A0AAN5D543_9BILA</name>
<dbReference type="EMBL" id="BTRK01000006">
    <property type="protein sequence ID" value="GMR56853.1"/>
    <property type="molecule type" value="Genomic_DNA"/>
</dbReference>
<accession>A0AAN5D543</accession>
<proteinExistence type="predicted"/>
<dbReference type="Proteomes" id="UP001328107">
    <property type="component" value="Unassembled WGS sequence"/>
</dbReference>
<dbReference type="AlphaFoldDB" id="A0AAN5D543"/>
<feature type="transmembrane region" description="Helical" evidence="1">
    <location>
        <begin position="74"/>
        <end position="97"/>
    </location>
</feature>
<evidence type="ECO:0000313" key="2">
    <source>
        <dbReference type="EMBL" id="GMR56853.1"/>
    </source>
</evidence>
<keyword evidence="1" id="KW-0472">Membrane</keyword>